<dbReference type="GO" id="GO:0015074">
    <property type="term" value="P:DNA integration"/>
    <property type="evidence" value="ECO:0007669"/>
    <property type="project" value="InterPro"/>
</dbReference>
<dbReference type="GeneID" id="103372291"/>
<feature type="domain" description="Transposase Tc1-like" evidence="1">
    <location>
        <begin position="122"/>
        <end position="191"/>
    </location>
</feature>
<dbReference type="GO" id="GO:0003677">
    <property type="term" value="F:DNA binding"/>
    <property type="evidence" value="ECO:0007669"/>
    <property type="project" value="InterPro"/>
</dbReference>
<protein>
    <submittedName>
        <fullName evidence="3">Uncharacterized protein LOC103372291 isoform X3</fullName>
    </submittedName>
</protein>
<gene>
    <name evidence="3" type="primary">LOC103372291</name>
</gene>
<keyword evidence="2" id="KW-1185">Reference proteome</keyword>
<proteinExistence type="predicted"/>
<dbReference type="Pfam" id="PF01498">
    <property type="entry name" value="HTH_Tnp_Tc3_2"/>
    <property type="match status" value="1"/>
</dbReference>
<accession>A0A9Y4U0V1</accession>
<evidence type="ECO:0000313" key="2">
    <source>
        <dbReference type="Proteomes" id="UP000694891"/>
    </source>
</evidence>
<dbReference type="GO" id="GO:0006313">
    <property type="term" value="P:DNA transposition"/>
    <property type="evidence" value="ECO:0007669"/>
    <property type="project" value="InterPro"/>
</dbReference>
<evidence type="ECO:0000313" key="3">
    <source>
        <dbReference type="RefSeq" id="XP_008300115.1"/>
    </source>
</evidence>
<dbReference type="Proteomes" id="UP000694891">
    <property type="component" value="Unplaced"/>
</dbReference>
<dbReference type="InterPro" id="IPR002492">
    <property type="entry name" value="Transposase_Tc1-like"/>
</dbReference>
<evidence type="ECO:0000259" key="1">
    <source>
        <dbReference type="Pfam" id="PF01498"/>
    </source>
</evidence>
<dbReference type="AlphaFoldDB" id="A0A9Y4U0V1"/>
<sequence>MTNTPMGFLSSEDLALGKFHAVGVRQRTLTVTRALRKPRNRRKLRFKRLNAEILVRFNMGKTADLTTGQKTITDTLYRIGKPQMFIAKQAGCSQSAVSKHINGKSSGRAKCGRRRCTSKRDDRGLQRIIKQTRFKNLEEIQKEWNEARVTASKTTTFRRIREMGYNCWVPPVKPLLILSQRRKHLNWAKEKKDWTVGQWSKVLFSDES</sequence>
<name>A0A9Y4U0V1_9TELE</name>
<reference evidence="3" key="1">
    <citation type="submission" date="2025-08" db="UniProtKB">
        <authorList>
            <consortium name="RefSeq"/>
        </authorList>
    </citation>
    <scope>IDENTIFICATION</scope>
</reference>
<organism evidence="2 3">
    <name type="scientific">Stegastes partitus</name>
    <name type="common">bicolor damselfish</name>
    <dbReference type="NCBI Taxonomy" id="144197"/>
    <lineage>
        <taxon>Eukaryota</taxon>
        <taxon>Metazoa</taxon>
        <taxon>Chordata</taxon>
        <taxon>Craniata</taxon>
        <taxon>Vertebrata</taxon>
        <taxon>Euteleostomi</taxon>
        <taxon>Actinopterygii</taxon>
        <taxon>Neopterygii</taxon>
        <taxon>Teleostei</taxon>
        <taxon>Neoteleostei</taxon>
        <taxon>Acanthomorphata</taxon>
        <taxon>Ovalentaria</taxon>
        <taxon>Pomacentridae</taxon>
        <taxon>Stegastes</taxon>
    </lineage>
</organism>
<dbReference type="RefSeq" id="XP_008300115.1">
    <property type="nucleotide sequence ID" value="XM_008301893.1"/>
</dbReference>